<organism evidence="1 2">
    <name type="scientific">Coprinellus micaceus</name>
    <name type="common">Glistening ink-cap mushroom</name>
    <name type="synonym">Coprinus micaceus</name>
    <dbReference type="NCBI Taxonomy" id="71717"/>
    <lineage>
        <taxon>Eukaryota</taxon>
        <taxon>Fungi</taxon>
        <taxon>Dikarya</taxon>
        <taxon>Basidiomycota</taxon>
        <taxon>Agaricomycotina</taxon>
        <taxon>Agaricomycetes</taxon>
        <taxon>Agaricomycetidae</taxon>
        <taxon>Agaricales</taxon>
        <taxon>Agaricineae</taxon>
        <taxon>Psathyrellaceae</taxon>
        <taxon>Coprinellus</taxon>
    </lineage>
</organism>
<keyword evidence="2" id="KW-1185">Reference proteome</keyword>
<gene>
    <name evidence="1" type="ORF">FA13DRAFT_1867454</name>
</gene>
<dbReference type="EMBL" id="QPFP01000003">
    <property type="protein sequence ID" value="TEB37722.1"/>
    <property type="molecule type" value="Genomic_DNA"/>
</dbReference>
<comment type="caution">
    <text evidence="1">The sequence shown here is derived from an EMBL/GenBank/DDBJ whole genome shotgun (WGS) entry which is preliminary data.</text>
</comment>
<reference evidence="1 2" key="1">
    <citation type="journal article" date="2019" name="Nat. Ecol. Evol.">
        <title>Megaphylogeny resolves global patterns of mushroom evolution.</title>
        <authorList>
            <person name="Varga T."/>
            <person name="Krizsan K."/>
            <person name="Foldi C."/>
            <person name="Dima B."/>
            <person name="Sanchez-Garcia M."/>
            <person name="Sanchez-Ramirez S."/>
            <person name="Szollosi G.J."/>
            <person name="Szarkandi J.G."/>
            <person name="Papp V."/>
            <person name="Albert L."/>
            <person name="Andreopoulos W."/>
            <person name="Angelini C."/>
            <person name="Antonin V."/>
            <person name="Barry K.W."/>
            <person name="Bougher N.L."/>
            <person name="Buchanan P."/>
            <person name="Buyck B."/>
            <person name="Bense V."/>
            <person name="Catcheside P."/>
            <person name="Chovatia M."/>
            <person name="Cooper J."/>
            <person name="Damon W."/>
            <person name="Desjardin D."/>
            <person name="Finy P."/>
            <person name="Geml J."/>
            <person name="Haridas S."/>
            <person name="Hughes K."/>
            <person name="Justo A."/>
            <person name="Karasinski D."/>
            <person name="Kautmanova I."/>
            <person name="Kiss B."/>
            <person name="Kocsube S."/>
            <person name="Kotiranta H."/>
            <person name="LaButti K.M."/>
            <person name="Lechner B.E."/>
            <person name="Liimatainen K."/>
            <person name="Lipzen A."/>
            <person name="Lukacs Z."/>
            <person name="Mihaltcheva S."/>
            <person name="Morgado L.N."/>
            <person name="Niskanen T."/>
            <person name="Noordeloos M.E."/>
            <person name="Ohm R.A."/>
            <person name="Ortiz-Santana B."/>
            <person name="Ovrebo C."/>
            <person name="Racz N."/>
            <person name="Riley R."/>
            <person name="Savchenko A."/>
            <person name="Shiryaev A."/>
            <person name="Soop K."/>
            <person name="Spirin V."/>
            <person name="Szebenyi C."/>
            <person name="Tomsovsky M."/>
            <person name="Tulloss R.E."/>
            <person name="Uehling J."/>
            <person name="Grigoriev I.V."/>
            <person name="Vagvolgyi C."/>
            <person name="Papp T."/>
            <person name="Martin F.M."/>
            <person name="Miettinen O."/>
            <person name="Hibbett D.S."/>
            <person name="Nagy L.G."/>
        </authorList>
    </citation>
    <scope>NUCLEOTIDE SEQUENCE [LARGE SCALE GENOMIC DNA]</scope>
    <source>
        <strain evidence="1 2">FP101781</strain>
    </source>
</reference>
<evidence type="ECO:0000313" key="1">
    <source>
        <dbReference type="EMBL" id="TEB37722.1"/>
    </source>
</evidence>
<dbReference type="STRING" id="71717.A0A4Y7TVT7"/>
<evidence type="ECO:0000313" key="2">
    <source>
        <dbReference type="Proteomes" id="UP000298030"/>
    </source>
</evidence>
<dbReference type="Gene3D" id="3.30.710.10">
    <property type="entry name" value="Potassium Channel Kv1.1, Chain A"/>
    <property type="match status" value="1"/>
</dbReference>
<sequence length="221" mass="24141">MAEDTVCPGALFLPIYRDHKAEYTGAVANCELPVDIVLKSSDGSLVGAHHGNLAHFSEAFPVPGSVKITDAPIDLPEDGETLRVLMQFMHHQRLPNLADHVPNLFKKPTKLLALAEAAEKYLVYSAMGMCNLRIASETRTFPIECLAYAIRFDYPEIGNEAAPHSLTKNLEEVIQHLGSSNSGAVLAWVRFSSFYFPGTTRKLIVVSNSGAIQREIPCCSG</sequence>
<dbReference type="AlphaFoldDB" id="A0A4Y7TVT7"/>
<dbReference type="OrthoDB" id="3184970at2759"/>
<dbReference type="Proteomes" id="UP000298030">
    <property type="component" value="Unassembled WGS sequence"/>
</dbReference>
<dbReference type="InterPro" id="IPR011333">
    <property type="entry name" value="SKP1/BTB/POZ_sf"/>
</dbReference>
<evidence type="ECO:0008006" key="3">
    <source>
        <dbReference type="Google" id="ProtNLM"/>
    </source>
</evidence>
<name>A0A4Y7TVT7_COPMI</name>
<accession>A0A4Y7TVT7</accession>
<protein>
    <recommendedName>
        <fullName evidence="3">BTB domain-containing protein</fullName>
    </recommendedName>
</protein>
<proteinExistence type="predicted"/>